<dbReference type="Pfam" id="PF07715">
    <property type="entry name" value="Plug"/>
    <property type="match status" value="1"/>
</dbReference>
<dbReference type="NCBIfam" id="TIGR04057">
    <property type="entry name" value="SusC_RagA_signa"/>
    <property type="match status" value="1"/>
</dbReference>
<keyword evidence="5 11" id="KW-0812">Transmembrane</keyword>
<dbReference type="Gene3D" id="2.60.40.1120">
    <property type="entry name" value="Carboxypeptidase-like, regulatory domain"/>
    <property type="match status" value="1"/>
</dbReference>
<protein>
    <submittedName>
        <fullName evidence="16">TonB-linked SusC/RagA family outer membrane protein</fullName>
    </submittedName>
</protein>
<comment type="similarity">
    <text evidence="11 12">Belongs to the TonB-dependent receptor family.</text>
</comment>
<feature type="signal peptide" evidence="13">
    <location>
        <begin position="1"/>
        <end position="20"/>
    </location>
</feature>
<gene>
    <name evidence="16" type="ORF">EV199_1722</name>
</gene>
<evidence type="ECO:0000259" key="14">
    <source>
        <dbReference type="Pfam" id="PF00593"/>
    </source>
</evidence>
<keyword evidence="6" id="KW-0408">Iron</keyword>
<evidence type="ECO:0000256" key="9">
    <source>
        <dbReference type="ARBA" id="ARBA00023136"/>
    </source>
</evidence>
<dbReference type="GO" id="GO:0009279">
    <property type="term" value="C:cell outer membrane"/>
    <property type="evidence" value="ECO:0007669"/>
    <property type="project" value="UniProtKB-SubCell"/>
</dbReference>
<dbReference type="InterPro" id="IPR039426">
    <property type="entry name" value="TonB-dep_rcpt-like"/>
</dbReference>
<evidence type="ECO:0000256" key="4">
    <source>
        <dbReference type="ARBA" id="ARBA00022496"/>
    </source>
</evidence>
<dbReference type="SUPFAM" id="SSF56935">
    <property type="entry name" value="Porins"/>
    <property type="match status" value="1"/>
</dbReference>
<evidence type="ECO:0000256" key="13">
    <source>
        <dbReference type="SAM" id="SignalP"/>
    </source>
</evidence>
<dbReference type="FunFam" id="2.170.130.10:FF:000008">
    <property type="entry name" value="SusC/RagA family TonB-linked outer membrane protein"/>
    <property type="match status" value="1"/>
</dbReference>
<feature type="domain" description="TonB-dependent receptor-like beta-barrel" evidence="14">
    <location>
        <begin position="451"/>
        <end position="838"/>
    </location>
</feature>
<dbReference type="NCBIfam" id="TIGR04056">
    <property type="entry name" value="OMP_RagA_SusC"/>
    <property type="match status" value="1"/>
</dbReference>
<name>A0A4V2F230_9BACT</name>
<feature type="chain" id="PRO_5020371762" evidence="13">
    <location>
        <begin position="21"/>
        <end position="1054"/>
    </location>
</feature>
<keyword evidence="4" id="KW-0410">Iron transport</keyword>
<keyword evidence="13" id="KW-0732">Signal</keyword>
<accession>A0A4V2F230</accession>
<dbReference type="SUPFAM" id="SSF49464">
    <property type="entry name" value="Carboxypeptidase regulatory domain-like"/>
    <property type="match status" value="1"/>
</dbReference>
<evidence type="ECO:0000256" key="12">
    <source>
        <dbReference type="RuleBase" id="RU003357"/>
    </source>
</evidence>
<keyword evidence="2 11" id="KW-0813">Transport</keyword>
<keyword evidence="9 11" id="KW-0472">Membrane</keyword>
<dbReference type="InterPro" id="IPR023996">
    <property type="entry name" value="TonB-dep_OMP_SusC/RagA"/>
</dbReference>
<dbReference type="GO" id="GO:0006826">
    <property type="term" value="P:iron ion transport"/>
    <property type="evidence" value="ECO:0007669"/>
    <property type="project" value="UniProtKB-KW"/>
</dbReference>
<dbReference type="PANTHER" id="PTHR32552">
    <property type="entry name" value="FERRICHROME IRON RECEPTOR-RELATED"/>
    <property type="match status" value="1"/>
</dbReference>
<dbReference type="Proteomes" id="UP000293874">
    <property type="component" value="Unassembled WGS sequence"/>
</dbReference>
<keyword evidence="10 11" id="KW-0998">Cell outer membrane</keyword>
<reference evidence="16 17" key="1">
    <citation type="submission" date="2019-02" db="EMBL/GenBank/DDBJ databases">
        <title>Genomic Encyclopedia of Type Strains, Phase IV (KMG-IV): sequencing the most valuable type-strain genomes for metagenomic binning, comparative biology and taxonomic classification.</title>
        <authorList>
            <person name="Goeker M."/>
        </authorList>
    </citation>
    <scope>NUCLEOTIDE SEQUENCE [LARGE SCALE GENOMIC DNA]</scope>
    <source>
        <strain evidence="16 17">DSM 18116</strain>
    </source>
</reference>
<evidence type="ECO:0000256" key="7">
    <source>
        <dbReference type="ARBA" id="ARBA00023065"/>
    </source>
</evidence>
<evidence type="ECO:0000259" key="15">
    <source>
        <dbReference type="Pfam" id="PF07715"/>
    </source>
</evidence>
<evidence type="ECO:0000256" key="11">
    <source>
        <dbReference type="PROSITE-ProRule" id="PRU01360"/>
    </source>
</evidence>
<evidence type="ECO:0000256" key="5">
    <source>
        <dbReference type="ARBA" id="ARBA00022692"/>
    </source>
</evidence>
<proteinExistence type="inferred from homology"/>
<dbReference type="InterPro" id="IPR012910">
    <property type="entry name" value="Plug_dom"/>
</dbReference>
<dbReference type="InterPro" id="IPR008969">
    <property type="entry name" value="CarboxyPept-like_regulatory"/>
</dbReference>
<comment type="caution">
    <text evidence="16">The sequence shown here is derived from an EMBL/GenBank/DDBJ whole genome shotgun (WGS) entry which is preliminary data.</text>
</comment>
<organism evidence="16 17">
    <name type="scientific">Pseudobacter ginsenosidimutans</name>
    <dbReference type="NCBI Taxonomy" id="661488"/>
    <lineage>
        <taxon>Bacteria</taxon>
        <taxon>Pseudomonadati</taxon>
        <taxon>Bacteroidota</taxon>
        <taxon>Chitinophagia</taxon>
        <taxon>Chitinophagales</taxon>
        <taxon>Chitinophagaceae</taxon>
        <taxon>Pseudobacter</taxon>
    </lineage>
</organism>
<evidence type="ECO:0000256" key="8">
    <source>
        <dbReference type="ARBA" id="ARBA00023077"/>
    </source>
</evidence>
<evidence type="ECO:0000256" key="10">
    <source>
        <dbReference type="ARBA" id="ARBA00023237"/>
    </source>
</evidence>
<dbReference type="PANTHER" id="PTHR32552:SF81">
    <property type="entry name" value="TONB-DEPENDENT OUTER MEMBRANE RECEPTOR"/>
    <property type="match status" value="1"/>
</dbReference>
<dbReference type="InterPro" id="IPR000531">
    <property type="entry name" value="Beta-barrel_TonB"/>
</dbReference>
<dbReference type="AlphaFoldDB" id="A0A4V2F230"/>
<keyword evidence="8 12" id="KW-0798">TonB box</keyword>
<evidence type="ECO:0000256" key="3">
    <source>
        <dbReference type="ARBA" id="ARBA00022452"/>
    </source>
</evidence>
<evidence type="ECO:0000313" key="17">
    <source>
        <dbReference type="Proteomes" id="UP000293874"/>
    </source>
</evidence>
<comment type="subcellular location">
    <subcellularLocation>
        <location evidence="1 11">Cell outer membrane</location>
        <topology evidence="1 11">Multi-pass membrane protein</topology>
    </subcellularLocation>
</comment>
<keyword evidence="3 11" id="KW-1134">Transmembrane beta strand</keyword>
<keyword evidence="7" id="KW-0406">Ion transport</keyword>
<feature type="domain" description="TonB-dependent receptor plug" evidence="15">
    <location>
        <begin position="121"/>
        <end position="234"/>
    </location>
</feature>
<evidence type="ECO:0000313" key="16">
    <source>
        <dbReference type="EMBL" id="RZS75847.1"/>
    </source>
</evidence>
<dbReference type="InterPro" id="IPR036942">
    <property type="entry name" value="Beta-barrel_TonB_sf"/>
</dbReference>
<evidence type="ECO:0000256" key="2">
    <source>
        <dbReference type="ARBA" id="ARBA00022448"/>
    </source>
</evidence>
<evidence type="ECO:0000256" key="1">
    <source>
        <dbReference type="ARBA" id="ARBA00004571"/>
    </source>
</evidence>
<dbReference type="PROSITE" id="PS52016">
    <property type="entry name" value="TONB_DEPENDENT_REC_3"/>
    <property type="match status" value="1"/>
</dbReference>
<dbReference type="OrthoDB" id="9768177at2"/>
<evidence type="ECO:0000256" key="6">
    <source>
        <dbReference type="ARBA" id="ARBA00023004"/>
    </source>
</evidence>
<dbReference type="Pfam" id="PF13715">
    <property type="entry name" value="CarbopepD_reg_2"/>
    <property type="match status" value="1"/>
</dbReference>
<sequence length="1054" mass="116662">MKRTAYLLLLLLFSTQFVWAQAQAQPQQAKITGKVLGEDGEPLPGVSVMIKDSKTGTVTDDQGDYSISLPKLPGILVFTSAGYLSRDVNFTRAGNFTVNMSRDPQSLKDVVVVGYGQVRRKDLTGSVGSINIADLQKAPVKSFDEALAGRIAGVQVVSSEGKPGSSINVVIRGGNSVTQTNSPLYVIDGFPWEDPGSESANIINAIDPADIESIDILKDASATAIYGARGANGVVVITTKRGKAGKTKISYNTYYGWQESNKRLDVLSPYEFVKLQKEINPDLATTMYLAYTENGVKDTLPLDYYKNIKGIDWEEQIMRRAPMQSHHLSINGGNAKTKLAASGSYLGQDGIVLNSGFKRLQGRLAIDHEVNDKLKVGFNIAYSNSKTWGTPTSSSGYNNELNLLFSVWAYRPIALLNSNVDLLESPTDPEIEPSQEHRYNPIVTTQNELRQNFSENLVLNGYAEYAITRNLKFKTTGGYTRGITRGEVFNNSQSRGGNPSTNNKVNGGMTFYNNSSWLNENTLTWNRRFNADHNLTLLGGFTMQETRSSAFGAYAKLLPSEGLGLSGLDEGTPLSITSTSSVMSMASFLARANYTLFSKYLFTASFRADGSSRFIGSNTWGYFPSAAFAWRLGSEKWMKDIRFLSDAKLRASWGVTGNNAVGNFAAYAGYITPLDAGYSWGNQLNNGSYPSSMGNPNLKWEPTTQYDLGLDLEFFAGRLRFTTDVYRKTTPDLLLNASLPGNTGFSRQFKNMGKVRNEGLEFDLSGDIVKNKDFRWTSGVNISFNRNKVLALAEGEYSLLTSQYWGDDWVLIPGYIARLNSPVAQFYGQVWDGVYNYDDFDKIGDNYILKSTVPNNGQDRASIKPGHIKYKDLNGDNQIDNNDRTVIGNPLPIHTGGWSNNFAYKNFDLNVLFQWSYGNDIYNANTWALGTGYKFNTNQYAYYADRWSPENQDSKIPVAKGSLSKYYSTRMVEDGSFLRLKTVSLGYNFSPAILKKAKISAIRVYATAQNLITWTNYSGYDPEVSVRNSALTPGFDYSAYPRAKTMVFGLNATF</sequence>
<dbReference type="InterPro" id="IPR037066">
    <property type="entry name" value="Plug_dom_sf"/>
</dbReference>
<keyword evidence="17" id="KW-1185">Reference proteome</keyword>
<dbReference type="Gene3D" id="2.170.130.10">
    <property type="entry name" value="TonB-dependent receptor, plug domain"/>
    <property type="match status" value="1"/>
</dbReference>
<dbReference type="Gene3D" id="2.40.170.20">
    <property type="entry name" value="TonB-dependent receptor, beta-barrel domain"/>
    <property type="match status" value="1"/>
</dbReference>
<dbReference type="EMBL" id="SGXA01000001">
    <property type="protein sequence ID" value="RZS75847.1"/>
    <property type="molecule type" value="Genomic_DNA"/>
</dbReference>
<dbReference type="InterPro" id="IPR023997">
    <property type="entry name" value="TonB-dep_OMP_SusC/RagA_CS"/>
</dbReference>
<dbReference type="Pfam" id="PF00593">
    <property type="entry name" value="TonB_dep_Rec_b-barrel"/>
    <property type="match status" value="1"/>
</dbReference>
<dbReference type="RefSeq" id="WP_130540185.1">
    <property type="nucleotide sequence ID" value="NZ_CP042431.1"/>
</dbReference>